<protein>
    <submittedName>
        <fullName evidence="3">Oxidation resistance protein</fullName>
    </submittedName>
</protein>
<feature type="compositionally biased region" description="Basic and acidic residues" evidence="1">
    <location>
        <begin position="101"/>
        <end position="115"/>
    </location>
</feature>
<keyword evidence="4" id="KW-1185">Reference proteome</keyword>
<feature type="region of interest" description="Disordered" evidence="1">
    <location>
        <begin position="101"/>
        <end position="132"/>
    </location>
</feature>
<dbReference type="InterPro" id="IPR006571">
    <property type="entry name" value="TLDc_dom"/>
</dbReference>
<evidence type="ECO:0000313" key="4">
    <source>
        <dbReference type="Proteomes" id="UP001431209"/>
    </source>
</evidence>
<evidence type="ECO:0000256" key="1">
    <source>
        <dbReference type="SAM" id="MobiDB-lite"/>
    </source>
</evidence>
<dbReference type="EMBL" id="JAOPGA020000467">
    <property type="protein sequence ID" value="KAL0478809.1"/>
    <property type="molecule type" value="Genomic_DNA"/>
</dbReference>
<feature type="domain" description="TLDc" evidence="2">
    <location>
        <begin position="339"/>
        <end position="464"/>
    </location>
</feature>
<dbReference type="SMART" id="SM00584">
    <property type="entry name" value="TLDc"/>
    <property type="match status" value="1"/>
</dbReference>
<organism evidence="3 4">
    <name type="scientific">Acrasis kona</name>
    <dbReference type="NCBI Taxonomy" id="1008807"/>
    <lineage>
        <taxon>Eukaryota</taxon>
        <taxon>Discoba</taxon>
        <taxon>Heterolobosea</taxon>
        <taxon>Tetramitia</taxon>
        <taxon>Eutetramitia</taxon>
        <taxon>Acrasidae</taxon>
        <taxon>Acrasis</taxon>
    </lineage>
</organism>
<evidence type="ECO:0000259" key="2">
    <source>
        <dbReference type="PROSITE" id="PS51886"/>
    </source>
</evidence>
<accession>A0AAW2YP28</accession>
<proteinExistence type="predicted"/>
<comment type="caution">
    <text evidence="3">The sequence shown here is derived from an EMBL/GenBank/DDBJ whole genome shotgun (WGS) entry which is preliminary data.</text>
</comment>
<evidence type="ECO:0000313" key="3">
    <source>
        <dbReference type="EMBL" id="KAL0478809.1"/>
    </source>
</evidence>
<dbReference type="Pfam" id="PF07534">
    <property type="entry name" value="TLD"/>
    <property type="match status" value="1"/>
</dbReference>
<dbReference type="AlphaFoldDB" id="A0AAW2YP28"/>
<dbReference type="PROSITE" id="PS51886">
    <property type="entry name" value="TLDC"/>
    <property type="match status" value="1"/>
</dbReference>
<gene>
    <name evidence="3" type="ORF">AKO1_008373</name>
</gene>
<dbReference type="Proteomes" id="UP001431209">
    <property type="component" value="Unassembled WGS sequence"/>
</dbReference>
<dbReference type="PANTHER" id="PTHR23354">
    <property type="entry name" value="NUCLEOLAR PROTEIN 7/ESTROGEN RECEPTOR COACTIVATOR-RELATED"/>
    <property type="match status" value="1"/>
</dbReference>
<sequence>MTSSSPSQNLILDTTAHEDHEEIVQQVSSPVEEVEMTFEDINKMRISMGLKPLLRENELSDVPPQQSSMFKKVTGWMPNPFNYSTSPLGWVPNPFKAVTEKNDQTKAEPSEEKAQTELVQSSSEENVREPNKDIEDAQHIAEDEVFIMDEDLPKEEIEQEAQTSLSNKYIDHIVTDEDLVHGSSALSVAMKHNMELHEFLSINYLDLMDELYSTQKIKILNPDYVAPEIPAIVVEQEDEENENFSFKESIIDKFMERYKSRFGLSSKSEASYVTSSEDEDEDEGEKIREQIYRAMRKGTRVDAGNHRRTITLTNSSRSVHERLDQIANRTFTPTLVKDSILTTDHSKALHAVLPLRFQNREWQLLYSTKHHGISLKTLLTRCDDQGPCVMVIQTTRQEVIGAFVSESIRDFNRFYGTGETFVYTFHWSTTTQQEDGSTHDDEQQTKELLFDCFRWTRTNSSFIY</sequence>
<name>A0AAW2YP28_9EUKA</name>
<reference evidence="3 4" key="1">
    <citation type="submission" date="2024-03" db="EMBL/GenBank/DDBJ databases">
        <title>The Acrasis kona genome and developmental transcriptomes reveal deep origins of eukaryotic multicellular pathways.</title>
        <authorList>
            <person name="Sheikh S."/>
            <person name="Fu C.-J."/>
            <person name="Brown M.W."/>
            <person name="Baldauf S.L."/>
        </authorList>
    </citation>
    <scope>NUCLEOTIDE SEQUENCE [LARGE SCALE GENOMIC DNA]</scope>
    <source>
        <strain evidence="3 4">ATCC MYA-3509</strain>
    </source>
</reference>